<name>A0A6M3IST5_9ZZZZ</name>
<accession>A0A6M3IST5</accession>
<gene>
    <name evidence="1" type="ORF">MM415B01281_0002</name>
</gene>
<evidence type="ECO:0000313" key="1">
    <source>
        <dbReference type="EMBL" id="QJA59512.1"/>
    </source>
</evidence>
<protein>
    <submittedName>
        <fullName evidence="1">Uncharacterized protein</fullName>
    </submittedName>
</protein>
<sequence>MKRFFLTILAFLVMAGVCFGAGDTWLWTLDSPLNGHDGKVVARIIVTTYLANSDDNTLVNLTLYDSYHTDGTNEGNHKSIFGWYLRRVDIIPGATGPLDDSDLYIYSPTASTFDVLNGSGVNQVDNATTRWIHPSDGVSSIKRLITGPLVLNISGNTTNSATGTVTLIIEPTP</sequence>
<organism evidence="1">
    <name type="scientific">viral metagenome</name>
    <dbReference type="NCBI Taxonomy" id="1070528"/>
    <lineage>
        <taxon>unclassified sequences</taxon>
        <taxon>metagenomes</taxon>
        <taxon>organismal metagenomes</taxon>
    </lineage>
</organism>
<dbReference type="AlphaFoldDB" id="A0A6M3IST5"/>
<dbReference type="EMBL" id="MT141373">
    <property type="protein sequence ID" value="QJA59512.1"/>
    <property type="molecule type" value="Genomic_DNA"/>
</dbReference>
<proteinExistence type="predicted"/>
<reference evidence="1" key="1">
    <citation type="submission" date="2020-03" db="EMBL/GenBank/DDBJ databases">
        <title>The deep terrestrial virosphere.</title>
        <authorList>
            <person name="Holmfeldt K."/>
            <person name="Nilsson E."/>
            <person name="Simone D."/>
            <person name="Lopez-Fernandez M."/>
            <person name="Wu X."/>
            <person name="de Brujin I."/>
            <person name="Lundin D."/>
            <person name="Andersson A."/>
            <person name="Bertilsson S."/>
            <person name="Dopson M."/>
        </authorList>
    </citation>
    <scope>NUCLEOTIDE SEQUENCE</scope>
    <source>
        <strain evidence="1">MM415B01281</strain>
    </source>
</reference>